<comment type="caution">
    <text evidence="1">The sequence shown here is derived from an EMBL/GenBank/DDBJ whole genome shotgun (WGS) entry which is preliminary data.</text>
</comment>
<proteinExistence type="predicted"/>
<evidence type="ECO:0000313" key="2">
    <source>
        <dbReference type="Proteomes" id="UP001056120"/>
    </source>
</evidence>
<keyword evidence="2" id="KW-1185">Reference proteome</keyword>
<protein>
    <submittedName>
        <fullName evidence="1">Uncharacterized protein</fullName>
    </submittedName>
</protein>
<evidence type="ECO:0000313" key="1">
    <source>
        <dbReference type="EMBL" id="KAI3743347.1"/>
    </source>
</evidence>
<dbReference type="Proteomes" id="UP001056120">
    <property type="component" value="Linkage Group LG20"/>
</dbReference>
<reference evidence="2" key="1">
    <citation type="journal article" date="2022" name="Mol. Ecol. Resour.">
        <title>The genomes of chicory, endive, great burdock and yacon provide insights into Asteraceae palaeo-polyploidization history and plant inulin production.</title>
        <authorList>
            <person name="Fan W."/>
            <person name="Wang S."/>
            <person name="Wang H."/>
            <person name="Wang A."/>
            <person name="Jiang F."/>
            <person name="Liu H."/>
            <person name="Zhao H."/>
            <person name="Xu D."/>
            <person name="Zhang Y."/>
        </authorList>
    </citation>
    <scope>NUCLEOTIDE SEQUENCE [LARGE SCALE GENOMIC DNA]</scope>
    <source>
        <strain evidence="2">cv. Yunnan</strain>
    </source>
</reference>
<accession>A0ACB9D9T6</accession>
<sequence length="136" mass="15144">MSVRVACPWNDSRQKTLMARAKRGGRTGGRTGHRGRPPGNRNPHEESEHSHNETESVHVEHNDSGNRDSVHDDAHNEALELEPIVKEAIAVEVTSILKKVLPEALGEALKEFDIGKKEKKQESSKRTEATDSDNSY</sequence>
<name>A0ACB9D9T6_9ASTR</name>
<reference evidence="1 2" key="2">
    <citation type="journal article" date="2022" name="Mol. Ecol. Resour.">
        <title>The genomes of chicory, endive, great burdock and yacon provide insights into Asteraceae paleo-polyploidization history and plant inulin production.</title>
        <authorList>
            <person name="Fan W."/>
            <person name="Wang S."/>
            <person name="Wang H."/>
            <person name="Wang A."/>
            <person name="Jiang F."/>
            <person name="Liu H."/>
            <person name="Zhao H."/>
            <person name="Xu D."/>
            <person name="Zhang Y."/>
        </authorList>
    </citation>
    <scope>NUCLEOTIDE SEQUENCE [LARGE SCALE GENOMIC DNA]</scope>
    <source>
        <strain evidence="2">cv. Yunnan</strain>
        <tissue evidence="1">Leaves</tissue>
    </source>
</reference>
<organism evidence="1 2">
    <name type="scientific">Smallanthus sonchifolius</name>
    <dbReference type="NCBI Taxonomy" id="185202"/>
    <lineage>
        <taxon>Eukaryota</taxon>
        <taxon>Viridiplantae</taxon>
        <taxon>Streptophyta</taxon>
        <taxon>Embryophyta</taxon>
        <taxon>Tracheophyta</taxon>
        <taxon>Spermatophyta</taxon>
        <taxon>Magnoliopsida</taxon>
        <taxon>eudicotyledons</taxon>
        <taxon>Gunneridae</taxon>
        <taxon>Pentapetalae</taxon>
        <taxon>asterids</taxon>
        <taxon>campanulids</taxon>
        <taxon>Asterales</taxon>
        <taxon>Asteraceae</taxon>
        <taxon>Asteroideae</taxon>
        <taxon>Heliantheae alliance</taxon>
        <taxon>Millerieae</taxon>
        <taxon>Smallanthus</taxon>
    </lineage>
</organism>
<gene>
    <name evidence="1" type="ORF">L1987_61054</name>
</gene>
<dbReference type="EMBL" id="CM042037">
    <property type="protein sequence ID" value="KAI3743347.1"/>
    <property type="molecule type" value="Genomic_DNA"/>
</dbReference>